<dbReference type="AlphaFoldDB" id="A0AAW0FUX0"/>
<gene>
    <name evidence="1" type="ORF">QCA50_013586</name>
</gene>
<evidence type="ECO:0000313" key="2">
    <source>
        <dbReference type="Proteomes" id="UP001385951"/>
    </source>
</evidence>
<accession>A0AAW0FUX0</accession>
<evidence type="ECO:0000313" key="1">
    <source>
        <dbReference type="EMBL" id="KAK7683324.1"/>
    </source>
</evidence>
<comment type="caution">
    <text evidence="1">The sequence shown here is derived from an EMBL/GenBank/DDBJ whole genome shotgun (WGS) entry which is preliminary data.</text>
</comment>
<reference evidence="1 2" key="1">
    <citation type="submission" date="2022-09" db="EMBL/GenBank/DDBJ databases">
        <authorList>
            <person name="Palmer J.M."/>
        </authorList>
    </citation>
    <scope>NUCLEOTIDE SEQUENCE [LARGE SCALE GENOMIC DNA]</scope>
    <source>
        <strain evidence="1 2">DSM 7382</strain>
    </source>
</reference>
<protein>
    <submittedName>
        <fullName evidence="1">Uncharacterized protein</fullName>
    </submittedName>
</protein>
<keyword evidence="2" id="KW-1185">Reference proteome</keyword>
<organism evidence="1 2">
    <name type="scientific">Cerrena zonata</name>
    <dbReference type="NCBI Taxonomy" id="2478898"/>
    <lineage>
        <taxon>Eukaryota</taxon>
        <taxon>Fungi</taxon>
        <taxon>Dikarya</taxon>
        <taxon>Basidiomycota</taxon>
        <taxon>Agaricomycotina</taxon>
        <taxon>Agaricomycetes</taxon>
        <taxon>Polyporales</taxon>
        <taxon>Cerrenaceae</taxon>
        <taxon>Cerrena</taxon>
    </lineage>
</organism>
<name>A0AAW0FUX0_9APHY</name>
<dbReference type="EMBL" id="JASBNA010000031">
    <property type="protein sequence ID" value="KAK7683324.1"/>
    <property type="molecule type" value="Genomic_DNA"/>
</dbReference>
<dbReference type="Proteomes" id="UP001385951">
    <property type="component" value="Unassembled WGS sequence"/>
</dbReference>
<proteinExistence type="predicted"/>
<sequence>MAQAHQRDLHQLSTAIQAVQRALFSLNNSASKVQLPDIASKVEEFREAFSNLSWVARDIAGDIRTAAVDFRHVIMGTLQDTQTKNGAKVEMLDSWCKSIETRKRGAQELPQQFERFSMGLADLLRDVRMLQGSDNIAHSNDSKPSSSAQIPRQPIWKRLLSALFGKKPTETRQQAQAPTASGAVIRPSAKTSLVLSNPRKDLSQQSRDLHAGRKLLENEIETTRKKMTNIVTKAHTFGKIYNEVDQHIQTLKKLLSAKTYNAKKESEYNTALASFRPKLEQYAKILEEYQKTVP</sequence>